<evidence type="ECO:0000256" key="6">
    <source>
        <dbReference type="PROSITE-ProRule" id="PRU01091"/>
    </source>
</evidence>
<dbReference type="Pfam" id="PF03704">
    <property type="entry name" value="BTAD"/>
    <property type="match status" value="1"/>
</dbReference>
<dbReference type="InterPro" id="IPR051677">
    <property type="entry name" value="AfsR-DnrI-RedD_regulator"/>
</dbReference>
<dbReference type="PANTHER" id="PTHR35807:SF1">
    <property type="entry name" value="TRANSCRIPTIONAL REGULATOR REDD"/>
    <property type="match status" value="1"/>
</dbReference>
<dbReference type="Gene3D" id="3.40.50.300">
    <property type="entry name" value="P-loop containing nucleotide triphosphate hydrolases"/>
    <property type="match status" value="1"/>
</dbReference>
<dbReference type="Proteomes" id="UP000552097">
    <property type="component" value="Unassembled WGS sequence"/>
</dbReference>
<keyword evidence="10" id="KW-1185">Reference proteome</keyword>
<comment type="similarity">
    <text evidence="1">Belongs to the AfsR/DnrI/RedD regulatory family.</text>
</comment>
<feature type="DNA-binding region" description="OmpR/PhoB-type" evidence="6">
    <location>
        <begin position="1"/>
        <end position="94"/>
    </location>
</feature>
<dbReference type="InterPro" id="IPR036388">
    <property type="entry name" value="WH-like_DNA-bd_sf"/>
</dbReference>
<dbReference type="InterPro" id="IPR027417">
    <property type="entry name" value="P-loop_NTPase"/>
</dbReference>
<dbReference type="SMART" id="SM01043">
    <property type="entry name" value="BTAD"/>
    <property type="match status" value="1"/>
</dbReference>
<evidence type="ECO:0000256" key="2">
    <source>
        <dbReference type="ARBA" id="ARBA00023015"/>
    </source>
</evidence>
<evidence type="ECO:0000256" key="5">
    <source>
        <dbReference type="PROSITE-ProRule" id="PRU00339"/>
    </source>
</evidence>
<dbReference type="InterPro" id="IPR005158">
    <property type="entry name" value="BTAD"/>
</dbReference>
<dbReference type="SMART" id="SM00862">
    <property type="entry name" value="Trans_reg_C"/>
    <property type="match status" value="1"/>
</dbReference>
<proteinExistence type="inferred from homology"/>
<dbReference type="GO" id="GO:0003677">
    <property type="term" value="F:DNA binding"/>
    <property type="evidence" value="ECO:0007669"/>
    <property type="project" value="UniProtKB-UniRule"/>
</dbReference>
<dbReference type="SMART" id="SM00028">
    <property type="entry name" value="TPR"/>
    <property type="match status" value="4"/>
</dbReference>
<feature type="repeat" description="TPR" evidence="5">
    <location>
        <begin position="712"/>
        <end position="745"/>
    </location>
</feature>
<keyword evidence="4" id="KW-0804">Transcription</keyword>
<reference evidence="9 10" key="1">
    <citation type="submission" date="2020-08" db="EMBL/GenBank/DDBJ databases">
        <title>Sequencing the genomes of 1000 actinobacteria strains.</title>
        <authorList>
            <person name="Klenk H.-P."/>
        </authorList>
    </citation>
    <scope>NUCLEOTIDE SEQUENCE [LARGE SCALE GENOMIC DNA]</scope>
    <source>
        <strain evidence="9 10">DSM 45486</strain>
    </source>
</reference>
<dbReference type="InterPro" id="IPR016032">
    <property type="entry name" value="Sig_transdc_resp-reg_C-effctor"/>
</dbReference>
<dbReference type="PRINTS" id="PR00364">
    <property type="entry name" value="DISEASERSIST"/>
</dbReference>
<dbReference type="PROSITE" id="PS50005">
    <property type="entry name" value="TPR"/>
    <property type="match status" value="1"/>
</dbReference>
<keyword evidence="3 6" id="KW-0238">DNA-binding</keyword>
<dbReference type="GO" id="GO:0000160">
    <property type="term" value="P:phosphorelay signal transduction system"/>
    <property type="evidence" value="ECO:0007669"/>
    <property type="project" value="InterPro"/>
</dbReference>
<dbReference type="Gene3D" id="1.10.10.10">
    <property type="entry name" value="Winged helix-like DNA-binding domain superfamily/Winged helix DNA-binding domain"/>
    <property type="match status" value="1"/>
</dbReference>
<dbReference type="SUPFAM" id="SSF48452">
    <property type="entry name" value="TPR-like"/>
    <property type="match status" value="2"/>
</dbReference>
<dbReference type="Pfam" id="PF13424">
    <property type="entry name" value="TPR_12"/>
    <property type="match status" value="1"/>
</dbReference>
<name>A0A7W9M0X7_9PSEU</name>
<dbReference type="AlphaFoldDB" id="A0A7W9M0X7"/>
<keyword evidence="5" id="KW-0802">TPR repeat</keyword>
<dbReference type="SUPFAM" id="SSF46894">
    <property type="entry name" value="C-terminal effector domain of the bipartite response regulators"/>
    <property type="match status" value="1"/>
</dbReference>
<feature type="domain" description="OmpR/PhoB-type" evidence="8">
    <location>
        <begin position="1"/>
        <end position="94"/>
    </location>
</feature>
<dbReference type="EMBL" id="JACHMO010000001">
    <property type="protein sequence ID" value="MBB5803321.1"/>
    <property type="molecule type" value="Genomic_DNA"/>
</dbReference>
<dbReference type="PROSITE" id="PS51755">
    <property type="entry name" value="OMPR_PHOB"/>
    <property type="match status" value="1"/>
</dbReference>
<comment type="caution">
    <text evidence="9">The sequence shown here is derived from an EMBL/GenBank/DDBJ whole genome shotgun (WGS) entry which is preliminary data.</text>
</comment>
<gene>
    <name evidence="9" type="ORF">F4560_003089</name>
</gene>
<evidence type="ECO:0000256" key="1">
    <source>
        <dbReference type="ARBA" id="ARBA00005820"/>
    </source>
</evidence>
<dbReference type="Pfam" id="PF00486">
    <property type="entry name" value="Trans_reg_C"/>
    <property type="match status" value="1"/>
</dbReference>
<dbReference type="InterPro" id="IPR019734">
    <property type="entry name" value="TPR_rpt"/>
</dbReference>
<accession>A0A7W9M0X7</accession>
<evidence type="ECO:0000313" key="10">
    <source>
        <dbReference type="Proteomes" id="UP000552097"/>
    </source>
</evidence>
<dbReference type="InterPro" id="IPR001867">
    <property type="entry name" value="OmpR/PhoB-type_DNA-bd"/>
</dbReference>
<evidence type="ECO:0000256" key="7">
    <source>
        <dbReference type="SAM" id="MobiDB-lite"/>
    </source>
</evidence>
<feature type="region of interest" description="Disordered" evidence="7">
    <location>
        <begin position="906"/>
        <end position="934"/>
    </location>
</feature>
<dbReference type="Gene3D" id="1.25.40.10">
    <property type="entry name" value="Tetratricopeptide repeat domain"/>
    <property type="match status" value="3"/>
</dbReference>
<feature type="compositionally biased region" description="Basic and acidic residues" evidence="7">
    <location>
        <begin position="906"/>
        <end position="926"/>
    </location>
</feature>
<evidence type="ECO:0000256" key="4">
    <source>
        <dbReference type="ARBA" id="ARBA00023163"/>
    </source>
</evidence>
<dbReference type="CDD" id="cd15831">
    <property type="entry name" value="BTAD"/>
    <property type="match status" value="1"/>
</dbReference>
<dbReference type="PANTHER" id="PTHR35807">
    <property type="entry name" value="TRANSCRIPTIONAL REGULATOR REDD-RELATED"/>
    <property type="match status" value="1"/>
</dbReference>
<sequence length="934" mass="102390">MEFSILGAVFALVDDVVVDPGPARQRCVLAALAVDANQVVSVDRLIQRVWGEQPPLRARQTLVNYVSRLRQVLAADTADTAAIVRRSGGYSLAVRPLAIDLHRFRDLRSRALAEDDRRAVALWEEALGLWRGDALTGLDGDWAEAERDRLHRERLDAECDLTDTLLRLGRGEDLVARLSTRVAEHPLDERVAGQYLLALHRAGRTADALAHYRQVRERLVVELGSDPASALQDLHRQILIADPQLTDIPTSSAVAPAVPRQLPAAPAPFVGRHEELDLLDATLRDTSTTTVVISAIAGAGGIGKTWLALHWAHRHADRFPDGQLFVDLRGFGPAGTPMDSTVAVRGFLDALGVEPGRIPASLHAQTGLFRSLVAGKRMLLVLDNAANAAQTTPLLPGSPTCTVVVTSRNQLPGLITGHGAHHVRLDVLSDAEAHTVLTDRLGLARVTAEPAAAKALIGLCGGFPLALSIIAGHLHTRPDLPLAALAVEFRDVGLDVLDDDDPAASLPAVLSWSYQALISRQATVFSLLGIAPGPDIGLPAATSLTGLSPDETRTAVHGLAQASLISQDSRGRLRMHDLVRRYATDTARRLPDEVRDAALRRVVNFYLHTAYTGERILDPHRPPIRLDTPEPGTRPHVLPDTHAAFDWFDTENLNLLAAQHIATTHRWYAAVWQLTWTLTTFQNRRGHSHDQLAVTRTGLAAGRHLDAPAVHILTQRLVGMAYASVGRFDEAVEHLHQALTLAERHDDLLNQARNHRGLAWTWRNAGDNHKALNHATRALDVHRLLDNPVEEALSRCLTACYAALVGDYDRASEHCEVGLLQCRRYGIREGEAAILTTMGYISHHTGHHHRAIRDYHAAITLHRDMCDTYHVADDLAQLGHPHTALGHHDRARAVWQEALELYREQGRDTDAERVRQQLDGLDHADDQPSTESVK</sequence>
<keyword evidence="2" id="KW-0805">Transcription regulation</keyword>
<dbReference type="GO" id="GO:0043531">
    <property type="term" value="F:ADP binding"/>
    <property type="evidence" value="ECO:0007669"/>
    <property type="project" value="InterPro"/>
</dbReference>
<evidence type="ECO:0000256" key="3">
    <source>
        <dbReference type="ARBA" id="ARBA00023125"/>
    </source>
</evidence>
<protein>
    <submittedName>
        <fullName evidence="9">DNA-binding SARP family transcriptional activator/tetratricopeptide (TPR) repeat protein</fullName>
    </submittedName>
</protein>
<dbReference type="InterPro" id="IPR011990">
    <property type="entry name" value="TPR-like_helical_dom_sf"/>
</dbReference>
<evidence type="ECO:0000313" key="9">
    <source>
        <dbReference type="EMBL" id="MBB5803321.1"/>
    </source>
</evidence>
<dbReference type="SUPFAM" id="SSF52540">
    <property type="entry name" value="P-loop containing nucleoside triphosphate hydrolases"/>
    <property type="match status" value="1"/>
</dbReference>
<organism evidence="9 10">
    <name type="scientific">Saccharothrix ecbatanensis</name>
    <dbReference type="NCBI Taxonomy" id="1105145"/>
    <lineage>
        <taxon>Bacteria</taxon>
        <taxon>Bacillati</taxon>
        <taxon>Actinomycetota</taxon>
        <taxon>Actinomycetes</taxon>
        <taxon>Pseudonocardiales</taxon>
        <taxon>Pseudonocardiaceae</taxon>
        <taxon>Saccharothrix</taxon>
    </lineage>
</organism>
<dbReference type="GO" id="GO:0006355">
    <property type="term" value="P:regulation of DNA-templated transcription"/>
    <property type="evidence" value="ECO:0007669"/>
    <property type="project" value="InterPro"/>
</dbReference>
<evidence type="ECO:0000259" key="8">
    <source>
        <dbReference type="PROSITE" id="PS51755"/>
    </source>
</evidence>